<proteinExistence type="predicted"/>
<protein>
    <submittedName>
        <fullName evidence="2">Uncharacterized protein</fullName>
    </submittedName>
</protein>
<organism evidence="2 3">
    <name type="scientific">Tuber magnatum</name>
    <name type="common">white Piedmont truffle</name>
    <dbReference type="NCBI Taxonomy" id="42249"/>
    <lineage>
        <taxon>Eukaryota</taxon>
        <taxon>Fungi</taxon>
        <taxon>Dikarya</taxon>
        <taxon>Ascomycota</taxon>
        <taxon>Pezizomycotina</taxon>
        <taxon>Pezizomycetes</taxon>
        <taxon>Pezizales</taxon>
        <taxon>Tuberaceae</taxon>
        <taxon>Tuber</taxon>
    </lineage>
</organism>
<gene>
    <name evidence="2" type="ORF">C7212DRAFT_364018</name>
</gene>
<comment type="caution">
    <text evidence="2">The sequence shown here is derived from an EMBL/GenBank/DDBJ whole genome shotgun (WGS) entry which is preliminary data.</text>
</comment>
<dbReference type="EMBL" id="PYWC01000041">
    <property type="protein sequence ID" value="PWW75878.1"/>
    <property type="molecule type" value="Genomic_DNA"/>
</dbReference>
<feature type="region of interest" description="Disordered" evidence="1">
    <location>
        <begin position="1"/>
        <end position="24"/>
    </location>
</feature>
<evidence type="ECO:0000313" key="3">
    <source>
        <dbReference type="Proteomes" id="UP000246991"/>
    </source>
</evidence>
<feature type="region of interest" description="Disordered" evidence="1">
    <location>
        <begin position="121"/>
        <end position="185"/>
    </location>
</feature>
<accession>A0A317SNJ1</accession>
<dbReference type="Proteomes" id="UP000246991">
    <property type="component" value="Unassembled WGS sequence"/>
</dbReference>
<feature type="compositionally biased region" description="Basic and acidic residues" evidence="1">
    <location>
        <begin position="160"/>
        <end position="180"/>
    </location>
</feature>
<sequence length="279" mass="29921">MASQLGGNQPQTPGSPSPGGPLQSPWFTEFYSGIRAVLPHLSLPEGSALAEKLSDQDEVDFDNNNLLAATLQIETMRLVLGFQDHITTLNGKIEVLASTVKTLSNNASDLSTNVAANTTKTYTQAQTQQQQQQPRTYASAAATPHQPQNPKTPAKGKKRLGTDVHSEEPAEPGSTKEDNSPKMTQPKALNTACRRIYATRKDPAPLADSAKLEANISVAIAKELQKCGYTAPTNLQIQINPNSGTVSLTTLPTVDSKAYENYLAPMSMALLKRPSPNAK</sequence>
<name>A0A317SNJ1_9PEZI</name>
<evidence type="ECO:0000256" key="1">
    <source>
        <dbReference type="SAM" id="MobiDB-lite"/>
    </source>
</evidence>
<reference evidence="2 3" key="1">
    <citation type="submission" date="2018-03" db="EMBL/GenBank/DDBJ databases">
        <title>Genomes of Pezizomycetes fungi and the evolution of truffles.</title>
        <authorList>
            <person name="Murat C."/>
            <person name="Payen T."/>
            <person name="Noel B."/>
            <person name="Kuo A."/>
            <person name="Martin F.M."/>
        </authorList>
    </citation>
    <scope>NUCLEOTIDE SEQUENCE [LARGE SCALE GENOMIC DNA]</scope>
    <source>
        <strain evidence="2">091103-1</strain>
    </source>
</reference>
<feature type="compositionally biased region" description="Low complexity" evidence="1">
    <location>
        <begin position="121"/>
        <end position="133"/>
    </location>
</feature>
<dbReference type="AlphaFoldDB" id="A0A317SNJ1"/>
<keyword evidence="3" id="KW-1185">Reference proteome</keyword>
<feature type="compositionally biased region" description="Low complexity" evidence="1">
    <location>
        <begin position="1"/>
        <end position="12"/>
    </location>
</feature>
<evidence type="ECO:0000313" key="2">
    <source>
        <dbReference type="EMBL" id="PWW75878.1"/>
    </source>
</evidence>